<dbReference type="Proteomes" id="UP000297245">
    <property type="component" value="Unassembled WGS sequence"/>
</dbReference>
<name>A0A4S8LIE8_DENBC</name>
<proteinExistence type="predicted"/>
<reference evidence="1 2" key="1">
    <citation type="journal article" date="2019" name="Nat. Ecol. Evol.">
        <title>Megaphylogeny resolves global patterns of mushroom evolution.</title>
        <authorList>
            <person name="Varga T."/>
            <person name="Krizsan K."/>
            <person name="Foldi C."/>
            <person name="Dima B."/>
            <person name="Sanchez-Garcia M."/>
            <person name="Sanchez-Ramirez S."/>
            <person name="Szollosi G.J."/>
            <person name="Szarkandi J.G."/>
            <person name="Papp V."/>
            <person name="Albert L."/>
            <person name="Andreopoulos W."/>
            <person name="Angelini C."/>
            <person name="Antonin V."/>
            <person name="Barry K.W."/>
            <person name="Bougher N.L."/>
            <person name="Buchanan P."/>
            <person name="Buyck B."/>
            <person name="Bense V."/>
            <person name="Catcheside P."/>
            <person name="Chovatia M."/>
            <person name="Cooper J."/>
            <person name="Damon W."/>
            <person name="Desjardin D."/>
            <person name="Finy P."/>
            <person name="Geml J."/>
            <person name="Haridas S."/>
            <person name="Hughes K."/>
            <person name="Justo A."/>
            <person name="Karasinski D."/>
            <person name="Kautmanova I."/>
            <person name="Kiss B."/>
            <person name="Kocsube S."/>
            <person name="Kotiranta H."/>
            <person name="LaButti K.M."/>
            <person name="Lechner B.E."/>
            <person name="Liimatainen K."/>
            <person name="Lipzen A."/>
            <person name="Lukacs Z."/>
            <person name="Mihaltcheva S."/>
            <person name="Morgado L.N."/>
            <person name="Niskanen T."/>
            <person name="Noordeloos M.E."/>
            <person name="Ohm R.A."/>
            <person name="Ortiz-Santana B."/>
            <person name="Ovrebo C."/>
            <person name="Racz N."/>
            <person name="Riley R."/>
            <person name="Savchenko A."/>
            <person name="Shiryaev A."/>
            <person name="Soop K."/>
            <person name="Spirin V."/>
            <person name="Szebenyi C."/>
            <person name="Tomsovsky M."/>
            <person name="Tulloss R.E."/>
            <person name="Uehling J."/>
            <person name="Grigoriev I.V."/>
            <person name="Vagvolgyi C."/>
            <person name="Papp T."/>
            <person name="Martin F.M."/>
            <person name="Miettinen O."/>
            <person name="Hibbett D.S."/>
            <person name="Nagy L.G."/>
        </authorList>
    </citation>
    <scope>NUCLEOTIDE SEQUENCE [LARGE SCALE GENOMIC DNA]</scope>
    <source>
        <strain evidence="1 2">CBS 962.96</strain>
    </source>
</reference>
<organism evidence="1 2">
    <name type="scientific">Dendrothele bispora (strain CBS 962.96)</name>
    <dbReference type="NCBI Taxonomy" id="1314807"/>
    <lineage>
        <taxon>Eukaryota</taxon>
        <taxon>Fungi</taxon>
        <taxon>Dikarya</taxon>
        <taxon>Basidiomycota</taxon>
        <taxon>Agaricomycotina</taxon>
        <taxon>Agaricomycetes</taxon>
        <taxon>Agaricomycetidae</taxon>
        <taxon>Agaricales</taxon>
        <taxon>Agaricales incertae sedis</taxon>
        <taxon>Dendrothele</taxon>
    </lineage>
</organism>
<evidence type="ECO:0000313" key="1">
    <source>
        <dbReference type="EMBL" id="THU88859.1"/>
    </source>
</evidence>
<protein>
    <submittedName>
        <fullName evidence="1">Uncharacterized protein</fullName>
    </submittedName>
</protein>
<dbReference type="AlphaFoldDB" id="A0A4S8LIE8"/>
<gene>
    <name evidence="1" type="ORF">K435DRAFT_803204</name>
</gene>
<accession>A0A4S8LIE8</accession>
<sequence>MQAPTQINPLVGTTSYFWSIVSLVIELKSRTNDAWYDPVGSVYQRKRVEERAGNQVECFNDSGEHKEVRTRDICVRQMNAPLIPPSRLQADMPEGYLKHSWNMAIDMSLKRIHSIERKVNMGETIRTLDQLQLRKQYLRVPHDYKNWLVPCKCGDLCYDEQRRDTRIYQEETHTVDAVITHRSLLHKQVGK</sequence>
<evidence type="ECO:0000313" key="2">
    <source>
        <dbReference type="Proteomes" id="UP000297245"/>
    </source>
</evidence>
<dbReference type="EMBL" id="ML179392">
    <property type="protein sequence ID" value="THU88859.1"/>
    <property type="molecule type" value="Genomic_DNA"/>
</dbReference>
<keyword evidence="2" id="KW-1185">Reference proteome</keyword>